<evidence type="ECO:0000313" key="7">
    <source>
        <dbReference type="EMBL" id="RXW12752.1"/>
    </source>
</evidence>
<comment type="caution">
    <text evidence="7">The sequence shown here is derived from an EMBL/GenBank/DDBJ whole genome shotgun (WGS) entry which is preliminary data.</text>
</comment>
<dbReference type="InterPro" id="IPR051218">
    <property type="entry name" value="Sec_MonoDiacylglyc_Lipase"/>
</dbReference>
<dbReference type="AlphaFoldDB" id="A0A4Q2D1X8"/>
<dbReference type="STRING" id="2316362.A0A4Q2D1X8"/>
<dbReference type="PANTHER" id="PTHR45856:SF24">
    <property type="entry name" value="FUNGAL LIPASE-LIKE DOMAIN-CONTAINING PROTEIN"/>
    <property type="match status" value="1"/>
</dbReference>
<dbReference type="InterPro" id="IPR002921">
    <property type="entry name" value="Fungal_lipase-type"/>
</dbReference>
<accession>A0A4Q2D1X8</accession>
<dbReference type="InterPro" id="IPR029058">
    <property type="entry name" value="AB_hydrolase_fold"/>
</dbReference>
<keyword evidence="8" id="KW-1185">Reference proteome</keyword>
<dbReference type="SUPFAM" id="SSF53474">
    <property type="entry name" value="alpha/beta-Hydrolases"/>
    <property type="match status" value="1"/>
</dbReference>
<evidence type="ECO:0000256" key="1">
    <source>
        <dbReference type="ARBA" id="ARBA00023157"/>
    </source>
</evidence>
<dbReference type="GO" id="GO:0006629">
    <property type="term" value="P:lipid metabolic process"/>
    <property type="evidence" value="ECO:0007669"/>
    <property type="project" value="InterPro"/>
</dbReference>
<comment type="catalytic activity">
    <reaction evidence="3">
        <text>a diacylglycerol + H2O = a monoacylglycerol + a fatty acid + H(+)</text>
        <dbReference type="Rhea" id="RHEA:32731"/>
        <dbReference type="ChEBI" id="CHEBI:15377"/>
        <dbReference type="ChEBI" id="CHEBI:15378"/>
        <dbReference type="ChEBI" id="CHEBI:17408"/>
        <dbReference type="ChEBI" id="CHEBI:18035"/>
        <dbReference type="ChEBI" id="CHEBI:28868"/>
    </reaction>
</comment>
<keyword evidence="5" id="KW-0732">Signal</keyword>
<evidence type="ECO:0000256" key="5">
    <source>
        <dbReference type="SAM" id="SignalP"/>
    </source>
</evidence>
<evidence type="ECO:0000256" key="4">
    <source>
        <dbReference type="ARBA" id="ARBA00048461"/>
    </source>
</evidence>
<evidence type="ECO:0000313" key="8">
    <source>
        <dbReference type="Proteomes" id="UP000290288"/>
    </source>
</evidence>
<comment type="similarity">
    <text evidence="2">Belongs to the AB hydrolase superfamily. Lipase family. Class 3 subfamily.</text>
</comment>
<evidence type="ECO:0000256" key="3">
    <source>
        <dbReference type="ARBA" id="ARBA00047591"/>
    </source>
</evidence>
<dbReference type="Proteomes" id="UP000290288">
    <property type="component" value="Unassembled WGS sequence"/>
</dbReference>
<evidence type="ECO:0000259" key="6">
    <source>
        <dbReference type="Pfam" id="PF01764"/>
    </source>
</evidence>
<protein>
    <recommendedName>
        <fullName evidence="6">Fungal lipase-type domain-containing protein</fullName>
    </recommendedName>
</protein>
<dbReference type="OrthoDB" id="426718at2759"/>
<sequence length="263" mass="28602">MQVKIASLLLLFAQPATVAFAMAVNQTLEARQSVSAMSAAEVSSYKSYIWAQTSLPLITSLNLNFKPLRSSLFPGVSSFVLTHDGFGDAHAVFLPMLYSAPFAPGCRGRLICLRLKRTGGAIAIITTTHLSVQIPGVQLRTITFGSPRVGNQAFVNFTNARSVMNRINNKHDCIPILPGRSLNFAHTKGEIHIVNSNAWVSCTGQFSKRFSSHLDQHVSFLLPGQDDTNEQCTIGYVRSIFDGDREDHNGPYDGVILGNSGCS</sequence>
<organism evidence="7 8">
    <name type="scientific">Candolleomyces aberdarensis</name>
    <dbReference type="NCBI Taxonomy" id="2316362"/>
    <lineage>
        <taxon>Eukaryota</taxon>
        <taxon>Fungi</taxon>
        <taxon>Dikarya</taxon>
        <taxon>Basidiomycota</taxon>
        <taxon>Agaricomycotina</taxon>
        <taxon>Agaricomycetes</taxon>
        <taxon>Agaricomycetidae</taxon>
        <taxon>Agaricales</taxon>
        <taxon>Agaricineae</taxon>
        <taxon>Psathyrellaceae</taxon>
        <taxon>Candolleomyces</taxon>
    </lineage>
</organism>
<dbReference type="Gene3D" id="3.40.50.1820">
    <property type="entry name" value="alpha/beta hydrolase"/>
    <property type="match status" value="1"/>
</dbReference>
<proteinExistence type="inferred from homology"/>
<evidence type="ECO:0000256" key="2">
    <source>
        <dbReference type="ARBA" id="ARBA00043996"/>
    </source>
</evidence>
<dbReference type="PANTHER" id="PTHR45856">
    <property type="entry name" value="ALPHA/BETA-HYDROLASES SUPERFAMILY PROTEIN"/>
    <property type="match status" value="1"/>
</dbReference>
<feature type="chain" id="PRO_5020367013" description="Fungal lipase-type domain-containing protein" evidence="5">
    <location>
        <begin position="22"/>
        <end position="263"/>
    </location>
</feature>
<gene>
    <name evidence="7" type="ORF">EST38_g13103</name>
</gene>
<keyword evidence="1" id="KW-1015">Disulfide bond</keyword>
<reference evidence="7 8" key="1">
    <citation type="submission" date="2019-01" db="EMBL/GenBank/DDBJ databases">
        <title>Draft genome sequence of Psathyrella aberdarensis IHI B618.</title>
        <authorList>
            <person name="Buettner E."/>
            <person name="Kellner H."/>
        </authorList>
    </citation>
    <scope>NUCLEOTIDE SEQUENCE [LARGE SCALE GENOMIC DNA]</scope>
    <source>
        <strain evidence="7 8">IHI B618</strain>
    </source>
</reference>
<dbReference type="EMBL" id="SDEE01001132">
    <property type="protein sequence ID" value="RXW12752.1"/>
    <property type="molecule type" value="Genomic_DNA"/>
</dbReference>
<comment type="catalytic activity">
    <reaction evidence="4">
        <text>a monoacylglycerol + H2O = glycerol + a fatty acid + H(+)</text>
        <dbReference type="Rhea" id="RHEA:15245"/>
        <dbReference type="ChEBI" id="CHEBI:15377"/>
        <dbReference type="ChEBI" id="CHEBI:15378"/>
        <dbReference type="ChEBI" id="CHEBI:17408"/>
        <dbReference type="ChEBI" id="CHEBI:17754"/>
        <dbReference type="ChEBI" id="CHEBI:28868"/>
    </reaction>
</comment>
<feature type="domain" description="Fungal lipase-type" evidence="6">
    <location>
        <begin position="119"/>
        <end position="180"/>
    </location>
</feature>
<dbReference type="Pfam" id="PF01764">
    <property type="entry name" value="Lipase_3"/>
    <property type="match status" value="1"/>
</dbReference>
<feature type="signal peptide" evidence="5">
    <location>
        <begin position="1"/>
        <end position="21"/>
    </location>
</feature>
<name>A0A4Q2D1X8_9AGAR</name>